<comment type="caution">
    <text evidence="1">The sequence shown here is derived from an EMBL/GenBank/DDBJ whole genome shotgun (WGS) entry which is preliminary data.</text>
</comment>
<evidence type="ECO:0000313" key="2">
    <source>
        <dbReference type="Proteomes" id="UP001327957"/>
    </source>
</evidence>
<dbReference type="AlphaFoldDB" id="A0AAV9TFA8"/>
<evidence type="ECO:0000313" key="1">
    <source>
        <dbReference type="EMBL" id="KAK6220025.1"/>
    </source>
</evidence>
<accession>A0AAV9TFA8</accession>
<proteinExistence type="predicted"/>
<protein>
    <submittedName>
        <fullName evidence="1">Uncharacterized protein</fullName>
    </submittedName>
</protein>
<sequence>MTAAVPRKRAACGVICATDRDPGPELRVALRSMRSHRLHSTRDVQAPASIPGRCEPADEAVLRSVTEVLSLFVGGAVPRDSEILRHNNRESQE</sequence>
<name>A0AAV9TFA8_9PEZI</name>
<dbReference type="Proteomes" id="UP001327957">
    <property type="component" value="Unassembled WGS sequence"/>
</dbReference>
<organism evidence="1 2">
    <name type="scientific">Colletotrichum tabaci</name>
    <dbReference type="NCBI Taxonomy" id="1209068"/>
    <lineage>
        <taxon>Eukaryota</taxon>
        <taxon>Fungi</taxon>
        <taxon>Dikarya</taxon>
        <taxon>Ascomycota</taxon>
        <taxon>Pezizomycotina</taxon>
        <taxon>Sordariomycetes</taxon>
        <taxon>Hypocreomycetidae</taxon>
        <taxon>Glomerellales</taxon>
        <taxon>Glomerellaceae</taxon>
        <taxon>Colletotrichum</taxon>
        <taxon>Colletotrichum destructivum species complex</taxon>
    </lineage>
</organism>
<gene>
    <name evidence="1" type="ORF">QIS74_05527</name>
</gene>
<reference evidence="1 2" key="1">
    <citation type="submission" date="2023-04" db="EMBL/GenBank/DDBJ databases">
        <title>Colletotrichum tabacum stain YC1 causing leaf anthracnose on Nicotiana tabacum(L.) cv.</title>
        <authorList>
            <person name="Ji Z."/>
            <person name="Wang M."/>
            <person name="Zhang J."/>
            <person name="Wang N."/>
            <person name="Zhou Z."/>
        </authorList>
    </citation>
    <scope>NUCLEOTIDE SEQUENCE [LARGE SCALE GENOMIC DNA]</scope>
    <source>
        <strain evidence="1 2">YC1</strain>
    </source>
</reference>
<dbReference type="EMBL" id="JASAOK010000030">
    <property type="protein sequence ID" value="KAK6220025.1"/>
    <property type="molecule type" value="Genomic_DNA"/>
</dbReference>
<keyword evidence="2" id="KW-1185">Reference proteome</keyword>